<dbReference type="GeneID" id="25984501"/>
<keyword evidence="3" id="KW-0472">Membrane</keyword>
<feature type="transmembrane region" description="Helical" evidence="3">
    <location>
        <begin position="89"/>
        <end position="108"/>
    </location>
</feature>
<dbReference type="Proteomes" id="UP000002748">
    <property type="component" value="Unassembled WGS sequence"/>
</dbReference>
<feature type="compositionally biased region" description="Low complexity" evidence="2">
    <location>
        <begin position="10"/>
        <end position="24"/>
    </location>
</feature>
<reference evidence="4 5" key="1">
    <citation type="journal article" date="2012" name="Eukaryot. Cell">
        <title>Draft genome sequence of CBS 2479, the standard type strain of Trichosporon asahii.</title>
        <authorList>
            <person name="Yang R.Y."/>
            <person name="Li H.T."/>
            <person name="Zhu H."/>
            <person name="Zhou G.P."/>
            <person name="Wang M."/>
            <person name="Wang L."/>
        </authorList>
    </citation>
    <scope>NUCLEOTIDE SEQUENCE [LARGE SCALE GENOMIC DNA]</scope>
    <source>
        <strain evidence="5">ATCC 90039 / CBS 2479 / JCM 2466 / KCTC 7840 / NCYC 2677 / UAMH 7654</strain>
    </source>
</reference>
<protein>
    <submittedName>
        <fullName evidence="4">Uncharacterized protein</fullName>
    </submittedName>
</protein>
<dbReference type="AlphaFoldDB" id="J4UEV1"/>
<evidence type="ECO:0000256" key="2">
    <source>
        <dbReference type="SAM" id="MobiDB-lite"/>
    </source>
</evidence>
<dbReference type="VEuPathDB" id="FungiDB:A1Q1_00987"/>
<dbReference type="RefSeq" id="XP_014181085.1">
    <property type="nucleotide sequence ID" value="XM_014325610.1"/>
</dbReference>
<dbReference type="HOGENOM" id="CLU_2147630_0_0_1"/>
<keyword evidence="3" id="KW-0812">Transmembrane</keyword>
<dbReference type="KEGG" id="tasa:A1Q1_00987"/>
<keyword evidence="3" id="KW-1133">Transmembrane helix</keyword>
<name>J4UEV1_TRIAS</name>
<evidence type="ECO:0000256" key="1">
    <source>
        <dbReference type="SAM" id="Coils"/>
    </source>
</evidence>
<evidence type="ECO:0000313" key="5">
    <source>
        <dbReference type="Proteomes" id="UP000002748"/>
    </source>
</evidence>
<organism evidence="4 5">
    <name type="scientific">Trichosporon asahii var. asahii (strain ATCC 90039 / CBS 2479 / JCM 2466 / KCTC 7840 / NBRC 103889/ NCYC 2677 / UAMH 7654)</name>
    <name type="common">Yeast</name>
    <dbReference type="NCBI Taxonomy" id="1186058"/>
    <lineage>
        <taxon>Eukaryota</taxon>
        <taxon>Fungi</taxon>
        <taxon>Dikarya</taxon>
        <taxon>Basidiomycota</taxon>
        <taxon>Agaricomycotina</taxon>
        <taxon>Tremellomycetes</taxon>
        <taxon>Trichosporonales</taxon>
        <taxon>Trichosporonaceae</taxon>
        <taxon>Trichosporon</taxon>
    </lineage>
</organism>
<proteinExistence type="predicted"/>
<feature type="region of interest" description="Disordered" evidence="2">
    <location>
        <begin position="1"/>
        <end position="28"/>
    </location>
</feature>
<evidence type="ECO:0000313" key="4">
    <source>
        <dbReference type="EMBL" id="EJT49835.1"/>
    </source>
</evidence>
<accession>J4UEV1</accession>
<keyword evidence="1" id="KW-0175">Coiled coil</keyword>
<sequence length="112" mass="11649">MAIPDFSRVHPASHSPPGTPTSSGYPQLPPSVAAQIAAIVRDAVPSIPLASSASLEKSVIDVQAQLRQTEERLAATEQRLQSLTYATRVQAIVVAAAAVAVAGSVWLGRRAP</sequence>
<dbReference type="EMBL" id="ALBS01000145">
    <property type="protein sequence ID" value="EJT49835.1"/>
    <property type="molecule type" value="Genomic_DNA"/>
</dbReference>
<comment type="caution">
    <text evidence="4">The sequence shown here is derived from an EMBL/GenBank/DDBJ whole genome shotgun (WGS) entry which is preliminary data.</text>
</comment>
<gene>
    <name evidence="4" type="ORF">A1Q1_00987</name>
</gene>
<evidence type="ECO:0000256" key="3">
    <source>
        <dbReference type="SAM" id="Phobius"/>
    </source>
</evidence>
<feature type="coiled-coil region" evidence="1">
    <location>
        <begin position="52"/>
        <end position="86"/>
    </location>
</feature>